<dbReference type="EMBL" id="JBHRXJ010000021">
    <property type="protein sequence ID" value="MFC3530234.1"/>
    <property type="molecule type" value="Genomic_DNA"/>
</dbReference>
<gene>
    <name evidence="1" type="ORF">ACFOMH_18855</name>
</gene>
<comment type="caution">
    <text evidence="1">The sequence shown here is derived from an EMBL/GenBank/DDBJ whole genome shotgun (WGS) entry which is preliminary data.</text>
</comment>
<proteinExistence type="predicted"/>
<evidence type="ECO:0000313" key="2">
    <source>
        <dbReference type="Proteomes" id="UP001595721"/>
    </source>
</evidence>
<reference evidence="2" key="1">
    <citation type="journal article" date="2019" name="Int. J. Syst. Evol. Microbiol.">
        <title>The Global Catalogue of Microorganisms (GCM) 10K type strain sequencing project: providing services to taxonomists for standard genome sequencing and annotation.</title>
        <authorList>
            <consortium name="The Broad Institute Genomics Platform"/>
            <consortium name="The Broad Institute Genome Sequencing Center for Infectious Disease"/>
            <person name="Wu L."/>
            <person name="Ma J."/>
        </authorList>
    </citation>
    <scope>NUCLEOTIDE SEQUENCE [LARGE SCALE GENOMIC DNA]</scope>
    <source>
        <strain evidence="2">KCTC 42899</strain>
    </source>
</reference>
<dbReference type="RefSeq" id="WP_377746424.1">
    <property type="nucleotide sequence ID" value="NZ_JBHRXJ010000021.1"/>
</dbReference>
<organism evidence="1 2">
    <name type="scientific">Paracoccus mangrovi</name>
    <dbReference type="NCBI Taxonomy" id="1715645"/>
    <lineage>
        <taxon>Bacteria</taxon>
        <taxon>Pseudomonadati</taxon>
        <taxon>Pseudomonadota</taxon>
        <taxon>Alphaproteobacteria</taxon>
        <taxon>Rhodobacterales</taxon>
        <taxon>Paracoccaceae</taxon>
        <taxon>Paracoccus</taxon>
    </lineage>
</organism>
<evidence type="ECO:0008006" key="3">
    <source>
        <dbReference type="Google" id="ProtNLM"/>
    </source>
</evidence>
<keyword evidence="2" id="KW-1185">Reference proteome</keyword>
<protein>
    <recommendedName>
        <fullName evidence="3">Abi-like protein</fullName>
    </recommendedName>
</protein>
<dbReference type="Proteomes" id="UP001595721">
    <property type="component" value="Unassembled WGS sequence"/>
</dbReference>
<name>A0ABV7R9X7_9RHOB</name>
<sequence>MKDTDANVKGYAYSADALNELEATLSVDRFATYLAATGADREAAARLYTWNTAICAAFYGPLQALEIAVRNGMHRQLAKTYGVDWYDNPAAGLNHGANGKVAQARTELQRDGYPLDPPHIIASLSFGFWVSLLGKGGFVDRARTQRANYEMTLWRPALRAAFPHAASLNRAGAHTPLDFLRTFRNRIAHHEPIFHRHLQQDYQNILTVMSWTCPHKQSWMQAHCRVPELLALPPGDPAVRF</sequence>
<accession>A0ABV7R9X7</accession>
<evidence type="ECO:0000313" key="1">
    <source>
        <dbReference type="EMBL" id="MFC3530234.1"/>
    </source>
</evidence>